<reference evidence="9 10" key="1">
    <citation type="submission" date="2023-08" db="EMBL/GenBank/DDBJ databases">
        <title>New molecular markers tilS and rpoB for phylogenetic and monitoring studies of the genus Thiothrix biodiversity.</title>
        <authorList>
            <person name="Ravin N.V."/>
            <person name="Smolyakov D."/>
            <person name="Markov N.D."/>
            <person name="Beletsky A.V."/>
            <person name="Mardanov A.V."/>
            <person name="Rudenko T.S."/>
            <person name="Grabovich M.Y."/>
        </authorList>
    </citation>
    <scope>NUCLEOTIDE SEQUENCE [LARGE SCALE GENOMIC DNA]</scope>
    <source>
        <strain evidence="9 10">MK1</strain>
    </source>
</reference>
<accession>A0ABY9MT73</accession>
<feature type="transmembrane region" description="Helical" evidence="7">
    <location>
        <begin position="20"/>
        <end position="40"/>
    </location>
</feature>
<keyword evidence="10" id="KW-1185">Reference proteome</keyword>
<organism evidence="9 10">
    <name type="scientific">Thiothrix lacustris</name>
    <dbReference type="NCBI Taxonomy" id="525917"/>
    <lineage>
        <taxon>Bacteria</taxon>
        <taxon>Pseudomonadati</taxon>
        <taxon>Pseudomonadota</taxon>
        <taxon>Gammaproteobacteria</taxon>
        <taxon>Thiotrichales</taxon>
        <taxon>Thiotrichaceae</taxon>
        <taxon>Thiothrix</taxon>
    </lineage>
</organism>
<keyword evidence="3" id="KW-1003">Cell membrane</keyword>
<feature type="transmembrane region" description="Helical" evidence="7">
    <location>
        <begin position="317"/>
        <end position="340"/>
    </location>
</feature>
<protein>
    <submittedName>
        <fullName evidence="9">FtsX-like permease family protein</fullName>
    </submittedName>
</protein>
<name>A0ABY9MT73_9GAMM</name>
<evidence type="ECO:0000256" key="4">
    <source>
        <dbReference type="ARBA" id="ARBA00022692"/>
    </source>
</evidence>
<feature type="transmembrane region" description="Helical" evidence="7">
    <location>
        <begin position="269"/>
        <end position="286"/>
    </location>
</feature>
<feature type="transmembrane region" description="Helical" evidence="7">
    <location>
        <begin position="657"/>
        <end position="675"/>
    </location>
</feature>
<dbReference type="RefSeq" id="WP_308896800.1">
    <property type="nucleotide sequence ID" value="NZ_CP133218.1"/>
</dbReference>
<keyword evidence="5 7" id="KW-1133">Transmembrane helix</keyword>
<gene>
    <name evidence="9" type="ORF">RCF98_05850</name>
</gene>
<feature type="transmembrane region" description="Helical" evidence="7">
    <location>
        <begin position="433"/>
        <end position="453"/>
    </location>
</feature>
<feature type="transmembrane region" description="Helical" evidence="7">
    <location>
        <begin position="695"/>
        <end position="718"/>
    </location>
</feature>
<evidence type="ECO:0000256" key="5">
    <source>
        <dbReference type="ARBA" id="ARBA00022989"/>
    </source>
</evidence>
<evidence type="ECO:0000259" key="8">
    <source>
        <dbReference type="Pfam" id="PF02687"/>
    </source>
</evidence>
<evidence type="ECO:0000256" key="7">
    <source>
        <dbReference type="SAM" id="Phobius"/>
    </source>
</evidence>
<feature type="transmembrane region" description="Helical" evidence="7">
    <location>
        <begin position="752"/>
        <end position="770"/>
    </location>
</feature>
<comment type="similarity">
    <text evidence="2">Belongs to the ABC-4 integral membrane protein family. LolC/E subfamily.</text>
</comment>
<evidence type="ECO:0000313" key="10">
    <source>
        <dbReference type="Proteomes" id="UP001236657"/>
    </source>
</evidence>
<keyword evidence="4 7" id="KW-0812">Transmembrane</keyword>
<evidence type="ECO:0000256" key="1">
    <source>
        <dbReference type="ARBA" id="ARBA00004651"/>
    </source>
</evidence>
<dbReference type="InterPro" id="IPR051447">
    <property type="entry name" value="Lipoprotein-release_system"/>
</dbReference>
<dbReference type="Pfam" id="PF02687">
    <property type="entry name" value="FtsX"/>
    <property type="match status" value="2"/>
</dbReference>
<dbReference type="InterPro" id="IPR003838">
    <property type="entry name" value="ABC3_permease_C"/>
</dbReference>
<feature type="domain" description="ABC3 transporter permease C-terminal" evidence="8">
    <location>
        <begin position="273"/>
        <end position="388"/>
    </location>
</feature>
<evidence type="ECO:0000256" key="2">
    <source>
        <dbReference type="ARBA" id="ARBA00005236"/>
    </source>
</evidence>
<comment type="subcellular location">
    <subcellularLocation>
        <location evidence="1">Cell membrane</location>
        <topology evidence="1">Multi-pass membrane protein</topology>
    </subcellularLocation>
</comment>
<dbReference type="PANTHER" id="PTHR30489:SF0">
    <property type="entry name" value="LIPOPROTEIN-RELEASING SYSTEM TRANSMEMBRANE PROTEIN LOLE"/>
    <property type="match status" value="1"/>
</dbReference>
<evidence type="ECO:0000256" key="3">
    <source>
        <dbReference type="ARBA" id="ARBA00022475"/>
    </source>
</evidence>
<evidence type="ECO:0000313" key="9">
    <source>
        <dbReference type="EMBL" id="WML91859.1"/>
    </source>
</evidence>
<proteinExistence type="inferred from homology"/>
<feature type="domain" description="ABC3 transporter permease C-terminal" evidence="8">
    <location>
        <begin position="661"/>
        <end position="769"/>
    </location>
</feature>
<dbReference type="Proteomes" id="UP001236657">
    <property type="component" value="Chromosome"/>
</dbReference>
<sequence length="787" mass="84650">MTPLDHKLLRDLWRVKGQAIAIAVVIALGVLMLVMMDGLINSLTETKRTYYERYRFAEVFAPVKRAPEHLLDNIAKIPGVAAVAGRINAGALINLPGIAVPVRAQAVSLPDFAPPRLNDLYLAAGRRLDPARPDEILLLEGFAKVHGLSPGDKLSATMSGAKRTFQIVGLAQAPEFLYSTPPGELMPDDARFAVIWMGEHSLAAAYDLKGAFNEALLTLTRDARLPEVLDQLDRMLASYGGLGAYGVDDHFSDRFVSEEIKGLAMSSKGVPPIFLGVAAFLLYIVISRMVESEREQIGLLKAFGYSSGEVGAHYFKFIMAIAISGALLGCLLGVLAGRSLSSVYQEYYKFPFLVFQVDPAAFLMGVAVSVLAASVGGVFVLRKVFALTPATAMRPPAPADYSRSVGIGKTLKAVLDQPSRIVVRGLIRQPGRALAAVVGISAGMALSVAMISLMSGFDRVLDMNFGVIERSDVTVSFVEPLLDKTVYELQRMEGVIEVEPFRSVSATLRHGLYTYRGGISGLVAEPRLNRAVDDQMQAIYVRADGIILAKSLADILHIQPGETLTVEVREGRRPVLQVPVVGVAQALLGAPTYMQIGTLNQALKEQNRVSGAYLRIDSARSAVIYHKLKDMPAVAGVSLREESRAAFKKVMDTGAGAIRYVMAAIAGVITFGIVYNSARITFAERSRDLASLRVIGLTTGETGFILLGELGIITLLALPLGSLLGYYLSMAVSVAFSTDLYSIPAIFVPESYGVAALAVLGASAISGWLVKRDVDRLDLVSALKTRE</sequence>
<keyword evidence="6 7" id="KW-0472">Membrane</keyword>
<dbReference type="EMBL" id="CP133218">
    <property type="protein sequence ID" value="WML91859.1"/>
    <property type="molecule type" value="Genomic_DNA"/>
</dbReference>
<feature type="transmembrane region" description="Helical" evidence="7">
    <location>
        <begin position="361"/>
        <end position="381"/>
    </location>
</feature>
<evidence type="ECO:0000256" key="6">
    <source>
        <dbReference type="ARBA" id="ARBA00023136"/>
    </source>
</evidence>
<dbReference type="PANTHER" id="PTHR30489">
    <property type="entry name" value="LIPOPROTEIN-RELEASING SYSTEM TRANSMEMBRANE PROTEIN LOLE"/>
    <property type="match status" value="1"/>
</dbReference>